<keyword evidence="2" id="KW-0812">Transmembrane</keyword>
<reference evidence="3 4" key="1">
    <citation type="submission" date="2018-06" db="EMBL/GenBank/DDBJ databases">
        <title>Paenibacillus imtechensis sp. nov.</title>
        <authorList>
            <person name="Pinnaka A.K."/>
            <person name="Singh H."/>
            <person name="Kaur M."/>
        </authorList>
    </citation>
    <scope>NUCLEOTIDE SEQUENCE [LARGE SCALE GENOMIC DNA]</scope>
    <source>
        <strain evidence="3 4">SMB1</strain>
    </source>
</reference>
<evidence type="ECO:0000313" key="3">
    <source>
        <dbReference type="EMBL" id="PZD95374.1"/>
    </source>
</evidence>
<name>A0A2W1LLI8_9BACL</name>
<accession>A0A2W1LLI8</accession>
<feature type="region of interest" description="Disordered" evidence="1">
    <location>
        <begin position="42"/>
        <end position="61"/>
    </location>
</feature>
<feature type="transmembrane region" description="Helical" evidence="2">
    <location>
        <begin position="12"/>
        <end position="31"/>
    </location>
</feature>
<keyword evidence="2" id="KW-0472">Membrane</keyword>
<sequence length="120" mass="13524">MFIDMIAELLDSFSLLGSISVLMAVFGWHMLRHAGPDFSLLSGQSSTRSTSEAKPVSSAAHQLEKQLAVSRVRHKESPEDDADQQHSLTVQFTMNRQGECIWINRLQTARSLFPVRLSFY</sequence>
<evidence type="ECO:0000313" key="4">
    <source>
        <dbReference type="Proteomes" id="UP000249522"/>
    </source>
</evidence>
<dbReference type="AlphaFoldDB" id="A0A2W1LLI8"/>
<feature type="compositionally biased region" description="Polar residues" evidence="1">
    <location>
        <begin position="42"/>
        <end position="52"/>
    </location>
</feature>
<comment type="caution">
    <text evidence="3">The sequence shown here is derived from an EMBL/GenBank/DDBJ whole genome shotgun (WGS) entry which is preliminary data.</text>
</comment>
<evidence type="ECO:0000256" key="2">
    <source>
        <dbReference type="SAM" id="Phobius"/>
    </source>
</evidence>
<keyword evidence="4" id="KW-1185">Reference proteome</keyword>
<gene>
    <name evidence="3" type="ORF">DNH61_12595</name>
</gene>
<protein>
    <submittedName>
        <fullName evidence="3">Uncharacterized protein</fullName>
    </submittedName>
</protein>
<organism evidence="3 4">
    <name type="scientific">Paenibacillus sambharensis</name>
    <dbReference type="NCBI Taxonomy" id="1803190"/>
    <lineage>
        <taxon>Bacteria</taxon>
        <taxon>Bacillati</taxon>
        <taxon>Bacillota</taxon>
        <taxon>Bacilli</taxon>
        <taxon>Bacillales</taxon>
        <taxon>Paenibacillaceae</taxon>
        <taxon>Paenibacillus</taxon>
    </lineage>
</organism>
<dbReference type="EMBL" id="QKRB01000044">
    <property type="protein sequence ID" value="PZD95374.1"/>
    <property type="molecule type" value="Genomic_DNA"/>
</dbReference>
<keyword evidence="2" id="KW-1133">Transmembrane helix</keyword>
<proteinExistence type="predicted"/>
<evidence type="ECO:0000256" key="1">
    <source>
        <dbReference type="SAM" id="MobiDB-lite"/>
    </source>
</evidence>
<dbReference type="Proteomes" id="UP000249522">
    <property type="component" value="Unassembled WGS sequence"/>
</dbReference>